<evidence type="ECO:0000313" key="2">
    <source>
        <dbReference type="EMBL" id="KAF6765035.1"/>
    </source>
</evidence>
<comment type="caution">
    <text evidence="2">The sequence shown here is derived from an EMBL/GenBank/DDBJ whole genome shotgun (WGS) entry which is preliminary data.</text>
</comment>
<dbReference type="EMBL" id="JACGCI010000003">
    <property type="protein sequence ID" value="KAF6765035.1"/>
    <property type="molecule type" value="Genomic_DNA"/>
</dbReference>
<feature type="compositionally biased region" description="Low complexity" evidence="1">
    <location>
        <begin position="7"/>
        <end position="18"/>
    </location>
</feature>
<dbReference type="OrthoDB" id="10252740at2759"/>
<feature type="compositionally biased region" description="Polar residues" evidence="1">
    <location>
        <begin position="36"/>
        <end position="48"/>
    </location>
</feature>
<evidence type="ECO:0000313" key="3">
    <source>
        <dbReference type="Proteomes" id="UP000521943"/>
    </source>
</evidence>
<accession>A0A8H6MDY8</accession>
<name>A0A8H6MDY8_9AGAR</name>
<dbReference type="Proteomes" id="UP000521943">
    <property type="component" value="Unassembled WGS sequence"/>
</dbReference>
<dbReference type="AlphaFoldDB" id="A0A8H6MDY8"/>
<evidence type="ECO:0000256" key="1">
    <source>
        <dbReference type="SAM" id="MobiDB-lite"/>
    </source>
</evidence>
<protein>
    <submittedName>
        <fullName evidence="2">Uncharacterized protein</fullName>
    </submittedName>
</protein>
<organism evidence="2 3">
    <name type="scientific">Ephemerocybe angulata</name>
    <dbReference type="NCBI Taxonomy" id="980116"/>
    <lineage>
        <taxon>Eukaryota</taxon>
        <taxon>Fungi</taxon>
        <taxon>Dikarya</taxon>
        <taxon>Basidiomycota</taxon>
        <taxon>Agaricomycotina</taxon>
        <taxon>Agaricomycetes</taxon>
        <taxon>Agaricomycetidae</taxon>
        <taxon>Agaricales</taxon>
        <taxon>Agaricineae</taxon>
        <taxon>Psathyrellaceae</taxon>
        <taxon>Ephemerocybe</taxon>
    </lineage>
</organism>
<gene>
    <name evidence="2" type="ORF">DFP72DRAFT_869867</name>
</gene>
<feature type="region of interest" description="Disordered" evidence="1">
    <location>
        <begin position="1"/>
        <end position="48"/>
    </location>
</feature>
<keyword evidence="3" id="KW-1185">Reference proteome</keyword>
<reference evidence="2 3" key="1">
    <citation type="submission" date="2020-07" db="EMBL/GenBank/DDBJ databases">
        <title>Comparative genomics of pyrophilous fungi reveals a link between fire events and developmental genes.</title>
        <authorList>
            <consortium name="DOE Joint Genome Institute"/>
            <person name="Steindorff A.S."/>
            <person name="Carver A."/>
            <person name="Calhoun S."/>
            <person name="Stillman K."/>
            <person name="Liu H."/>
            <person name="Lipzen A."/>
            <person name="Pangilinan J."/>
            <person name="Labutti K."/>
            <person name="Bruns T.D."/>
            <person name="Grigoriev I.V."/>
        </authorList>
    </citation>
    <scope>NUCLEOTIDE SEQUENCE [LARGE SCALE GENOMIC DNA]</scope>
    <source>
        <strain evidence="2 3">CBS 144469</strain>
    </source>
</reference>
<feature type="compositionally biased region" description="Basic and acidic residues" evidence="1">
    <location>
        <begin position="19"/>
        <end position="35"/>
    </location>
</feature>
<proteinExistence type="predicted"/>
<sequence length="148" mass="16473">MQSRYQGPRGSNNNGPRGYNDRGPPRDSGGGRHDSNAQPHFSPGTKSQQLVVSTNCFSITKVPTEPYVMYDVSFLPEIRKGSWRKKAELVRHLQVMVEPEVFTPQFLYDGEAVGFAHPLTCGRLPRLASSAFGWATMACPAKMRRVSM</sequence>